<dbReference type="AlphaFoldDB" id="A0A9P6LTS9"/>
<dbReference type="GO" id="GO:0005737">
    <property type="term" value="C:cytoplasm"/>
    <property type="evidence" value="ECO:0007669"/>
    <property type="project" value="UniProtKB-SubCell"/>
</dbReference>
<dbReference type="EMBL" id="JAAAHW010009438">
    <property type="protein sequence ID" value="KAF9940948.1"/>
    <property type="molecule type" value="Genomic_DNA"/>
</dbReference>
<evidence type="ECO:0000259" key="7">
    <source>
        <dbReference type="PROSITE" id="PS51981"/>
    </source>
</evidence>
<evidence type="ECO:0000256" key="4">
    <source>
        <dbReference type="ARBA" id="ARBA00022771"/>
    </source>
</evidence>
<keyword evidence="9" id="KW-1185">Reference proteome</keyword>
<dbReference type="GO" id="GO:0008270">
    <property type="term" value="F:zinc ion binding"/>
    <property type="evidence" value="ECO:0007669"/>
    <property type="project" value="UniProtKB-KW"/>
</dbReference>
<evidence type="ECO:0000256" key="6">
    <source>
        <dbReference type="ARBA" id="ARBA00022859"/>
    </source>
</evidence>
<evidence type="ECO:0000313" key="9">
    <source>
        <dbReference type="Proteomes" id="UP000749646"/>
    </source>
</evidence>
<dbReference type="PROSITE" id="PS51981">
    <property type="entry name" value="ZF_RZ"/>
    <property type="match status" value="1"/>
</dbReference>
<sequence length="502" mass="56927">MGTIVDFIMQQPLSEVDVNEDPILVMTCGHALTMTTLDGMMEMSQYYEEQTDKTTGDVRYVAKKDLPGEEIPQVPCPLCRAPIVELLRYGRRIKFGQLSMRLKKHQLLQDKRMRDARRTLEVDQARIAQMRNEFLHAIGMIPDEPCPEPPKAELRRLGTFARKDDRFPQTPLMAITKTYGIPQKHEEEWTKLIKSATARLQAFKEINTEAFRSPSKRLFDAAVSHLFRVKTTPTFDVSSNTVTHPSMPRKDATASDVIEACILECGLPRNGHGGSAYVDSLHECANVLVLILAQAWAVVNKMGATSGWYWFVEDLLQCTLVHADKLRDAAISGKYERQNAYSRVIRMDVICKMTQLMGRKFLPAEENEKKEKLKKVDELTEQFLADLKVLWEDCPRGIKDECIERATEMEEKMTVAIKVARDETRYIPLTQDEKVMLFRTVSDTLGGSGHWYRCPNGHTYVIGECGRAMQAAVCPECGAQVGGGDHRLFGDNTLDTEFEAMH</sequence>
<evidence type="ECO:0000256" key="2">
    <source>
        <dbReference type="ARBA" id="ARBA00022490"/>
    </source>
</evidence>
<gene>
    <name evidence="8" type="ORF">BGZ65_005598</name>
</gene>
<keyword evidence="5" id="KW-0862">Zinc</keyword>
<name>A0A9P6LTS9_9FUNG</name>
<evidence type="ECO:0000256" key="3">
    <source>
        <dbReference type="ARBA" id="ARBA00022723"/>
    </source>
</evidence>
<keyword evidence="3" id="KW-0479">Metal-binding</keyword>
<keyword evidence="6" id="KW-0391">Immunity</keyword>
<feature type="domain" description="RZ-type" evidence="7">
    <location>
        <begin position="429"/>
        <end position="502"/>
    </location>
</feature>
<proteinExistence type="predicted"/>
<dbReference type="Proteomes" id="UP000749646">
    <property type="component" value="Unassembled WGS sequence"/>
</dbReference>
<dbReference type="Pfam" id="PF20173">
    <property type="entry name" value="ZnF_RZ-type"/>
    <property type="match status" value="1"/>
</dbReference>
<dbReference type="OrthoDB" id="2423195at2759"/>
<accession>A0A9P6LTS9</accession>
<evidence type="ECO:0000313" key="8">
    <source>
        <dbReference type="EMBL" id="KAF9940948.1"/>
    </source>
</evidence>
<evidence type="ECO:0000256" key="1">
    <source>
        <dbReference type="ARBA" id="ARBA00004496"/>
    </source>
</evidence>
<organism evidence="8 9">
    <name type="scientific">Modicella reniformis</name>
    <dbReference type="NCBI Taxonomy" id="1440133"/>
    <lineage>
        <taxon>Eukaryota</taxon>
        <taxon>Fungi</taxon>
        <taxon>Fungi incertae sedis</taxon>
        <taxon>Mucoromycota</taxon>
        <taxon>Mortierellomycotina</taxon>
        <taxon>Mortierellomycetes</taxon>
        <taxon>Mortierellales</taxon>
        <taxon>Mortierellaceae</taxon>
        <taxon>Modicella</taxon>
    </lineage>
</organism>
<reference evidence="8" key="1">
    <citation type="journal article" date="2020" name="Fungal Divers.">
        <title>Resolving the Mortierellaceae phylogeny through synthesis of multi-gene phylogenetics and phylogenomics.</title>
        <authorList>
            <person name="Vandepol N."/>
            <person name="Liber J."/>
            <person name="Desiro A."/>
            <person name="Na H."/>
            <person name="Kennedy M."/>
            <person name="Barry K."/>
            <person name="Grigoriev I.V."/>
            <person name="Miller A.N."/>
            <person name="O'Donnell K."/>
            <person name="Stajich J.E."/>
            <person name="Bonito G."/>
        </authorList>
    </citation>
    <scope>NUCLEOTIDE SEQUENCE</scope>
    <source>
        <strain evidence="8">MES-2147</strain>
    </source>
</reference>
<dbReference type="GO" id="GO:0002376">
    <property type="term" value="P:immune system process"/>
    <property type="evidence" value="ECO:0007669"/>
    <property type="project" value="UniProtKB-KW"/>
</dbReference>
<keyword evidence="4" id="KW-0863">Zinc-finger</keyword>
<keyword evidence="2" id="KW-0963">Cytoplasm</keyword>
<comment type="subcellular location">
    <subcellularLocation>
        <location evidence="1">Cytoplasm</location>
    </subcellularLocation>
</comment>
<evidence type="ECO:0000256" key="5">
    <source>
        <dbReference type="ARBA" id="ARBA00022833"/>
    </source>
</evidence>
<dbReference type="InterPro" id="IPR046439">
    <property type="entry name" value="ZF_RZ_dom"/>
</dbReference>
<comment type="caution">
    <text evidence="8">The sequence shown here is derived from an EMBL/GenBank/DDBJ whole genome shotgun (WGS) entry which is preliminary data.</text>
</comment>
<protein>
    <recommendedName>
        <fullName evidence="7">RZ-type domain-containing protein</fullName>
    </recommendedName>
</protein>